<gene>
    <name evidence="1" type="ORF">METBIDRAFT_33905</name>
</gene>
<organism evidence="1 2">
    <name type="scientific">Metschnikowia bicuspidata var. bicuspidata NRRL YB-4993</name>
    <dbReference type="NCBI Taxonomy" id="869754"/>
    <lineage>
        <taxon>Eukaryota</taxon>
        <taxon>Fungi</taxon>
        <taxon>Dikarya</taxon>
        <taxon>Ascomycota</taxon>
        <taxon>Saccharomycotina</taxon>
        <taxon>Pichiomycetes</taxon>
        <taxon>Metschnikowiaceae</taxon>
        <taxon>Metschnikowia</taxon>
    </lineage>
</organism>
<evidence type="ECO:0000313" key="1">
    <source>
        <dbReference type="EMBL" id="OBA14628.1"/>
    </source>
</evidence>
<name>A0A1A0GSB8_9ASCO</name>
<evidence type="ECO:0000313" key="2">
    <source>
        <dbReference type="Proteomes" id="UP000092555"/>
    </source>
</evidence>
<comment type="caution">
    <text evidence="1">The sequence shown here is derived from an EMBL/GenBank/DDBJ whole genome shotgun (WGS) entry which is preliminary data.</text>
</comment>
<protein>
    <submittedName>
        <fullName evidence="1">Uncharacterized protein</fullName>
    </submittedName>
</protein>
<accession>A0A1A0GSB8</accession>
<feature type="non-terminal residue" evidence="1">
    <location>
        <position position="1"/>
    </location>
</feature>
<dbReference type="EMBL" id="LXTC01000028">
    <property type="protein sequence ID" value="OBA14628.1"/>
    <property type="molecule type" value="Genomic_DNA"/>
</dbReference>
<dbReference type="RefSeq" id="XP_018709223.1">
    <property type="nucleotide sequence ID" value="XM_018856421.1"/>
</dbReference>
<reference evidence="1 2" key="1">
    <citation type="submission" date="2016-05" db="EMBL/GenBank/DDBJ databases">
        <title>Comparative genomics of biotechnologically important yeasts.</title>
        <authorList>
            <consortium name="DOE Joint Genome Institute"/>
            <person name="Riley R."/>
            <person name="Haridas S."/>
            <person name="Wolfe K.H."/>
            <person name="Lopes M.R."/>
            <person name="Hittinger C.T."/>
            <person name="Goker M."/>
            <person name="Salamov A."/>
            <person name="Wisecaver J."/>
            <person name="Long T.M."/>
            <person name="Aerts A.L."/>
            <person name="Barry K."/>
            <person name="Choi C."/>
            <person name="Clum A."/>
            <person name="Coughlan A.Y."/>
            <person name="Deshpande S."/>
            <person name="Douglass A.P."/>
            <person name="Hanson S.J."/>
            <person name="Klenk H.-P."/>
            <person name="LaButti K."/>
            <person name="Lapidus A."/>
            <person name="Lindquist E."/>
            <person name="Lipzen A."/>
            <person name="Meier-kolthoff J.P."/>
            <person name="Ohm R.A."/>
            <person name="Otillar R.P."/>
            <person name="Pangilinan J."/>
            <person name="Peng Y."/>
            <person name="Rokas A."/>
            <person name="Rosa C.A."/>
            <person name="Scheuner C."/>
            <person name="Sibirny A.A."/>
            <person name="Slot J.C."/>
            <person name="Stielow J.B."/>
            <person name="Sun H."/>
            <person name="Kurtzman C.P."/>
            <person name="Blackwell M."/>
            <person name="Grigoriev I.V."/>
            <person name="Jeffries T.W."/>
        </authorList>
    </citation>
    <scope>NUCLEOTIDE SEQUENCE [LARGE SCALE GENOMIC DNA]</scope>
    <source>
        <strain evidence="1 2">NRRL YB-4993</strain>
    </source>
</reference>
<dbReference type="GeneID" id="30029397"/>
<proteinExistence type="predicted"/>
<keyword evidence="2" id="KW-1185">Reference proteome</keyword>
<dbReference type="AlphaFoldDB" id="A0A1A0GSB8"/>
<dbReference type="Proteomes" id="UP000092555">
    <property type="component" value="Unassembled WGS sequence"/>
</dbReference>
<sequence>TVTSTVKPTVSMSDTLGPQYTSTYTTTKPDGSVETECIVVIVTTDAAGSLTTRVSTMMSGYNSESILTRSPEEYSLKTSTSTAYAASVPPDTSYTIEVVSTLTTVVFGPSSSLTTMVTYTLTACINCDYGELASESAYYLSTATDLGPMSESQTSSISTFNRAASSSRLLGMVLVPLLAILL</sequence>